<organism evidence="2 3">
    <name type="scientific">Setaria italica</name>
    <name type="common">Foxtail millet</name>
    <name type="synonym">Panicum italicum</name>
    <dbReference type="NCBI Taxonomy" id="4555"/>
    <lineage>
        <taxon>Eukaryota</taxon>
        <taxon>Viridiplantae</taxon>
        <taxon>Streptophyta</taxon>
        <taxon>Embryophyta</taxon>
        <taxon>Tracheophyta</taxon>
        <taxon>Spermatophyta</taxon>
        <taxon>Magnoliopsida</taxon>
        <taxon>Liliopsida</taxon>
        <taxon>Poales</taxon>
        <taxon>Poaceae</taxon>
        <taxon>PACMAD clade</taxon>
        <taxon>Panicoideae</taxon>
        <taxon>Panicodae</taxon>
        <taxon>Paniceae</taxon>
        <taxon>Cenchrinae</taxon>
        <taxon>Setaria</taxon>
    </lineage>
</organism>
<name>K3Y2N1_SETIT</name>
<reference evidence="3" key="1">
    <citation type="journal article" date="2012" name="Nat. Biotechnol.">
        <title>Reference genome sequence of the model plant Setaria.</title>
        <authorList>
            <person name="Bennetzen J.L."/>
            <person name="Schmutz J."/>
            <person name="Wang H."/>
            <person name="Percifield R."/>
            <person name="Hawkins J."/>
            <person name="Pontaroli A.C."/>
            <person name="Estep M."/>
            <person name="Feng L."/>
            <person name="Vaughn J.N."/>
            <person name="Grimwood J."/>
            <person name="Jenkins J."/>
            <person name="Barry K."/>
            <person name="Lindquist E."/>
            <person name="Hellsten U."/>
            <person name="Deshpande S."/>
            <person name="Wang X."/>
            <person name="Wu X."/>
            <person name="Mitros T."/>
            <person name="Triplett J."/>
            <person name="Yang X."/>
            <person name="Ye C.Y."/>
            <person name="Mauro-Herrera M."/>
            <person name="Wang L."/>
            <person name="Li P."/>
            <person name="Sharma M."/>
            <person name="Sharma R."/>
            <person name="Ronald P.C."/>
            <person name="Panaud O."/>
            <person name="Kellogg E.A."/>
            <person name="Brutnell T.P."/>
            <person name="Doust A.N."/>
            <person name="Tuskan G.A."/>
            <person name="Rokhsar D."/>
            <person name="Devos K.M."/>
        </authorList>
    </citation>
    <scope>NUCLEOTIDE SEQUENCE [LARGE SCALE GENOMIC DNA]</scope>
    <source>
        <strain evidence="3">cv. Yugu1</strain>
    </source>
</reference>
<dbReference type="EMBL" id="AGNK02002516">
    <property type="status" value="NOT_ANNOTATED_CDS"/>
    <property type="molecule type" value="Genomic_DNA"/>
</dbReference>
<dbReference type="AlphaFoldDB" id="K3Y2N1"/>
<keyword evidence="3" id="KW-1185">Reference proteome</keyword>
<evidence type="ECO:0000256" key="1">
    <source>
        <dbReference type="SAM" id="MobiDB-lite"/>
    </source>
</evidence>
<sequence>MGYGLEIFNDMLDILGPPPSGLGCTTAWRGRNMLPHHMHWRGSPLPRWRGEPRRQAGADVGGLSPRQPAWRGRANT</sequence>
<dbReference type="Gramene" id="KQL10816">
    <property type="protein sequence ID" value="KQL10816"/>
    <property type="gene ID" value="SETIT_008456mg"/>
</dbReference>
<dbReference type="EnsemblPlants" id="KQL10816">
    <property type="protein sequence ID" value="KQL10816"/>
    <property type="gene ID" value="SETIT_008456mg"/>
</dbReference>
<accession>K3Y2N1</accession>
<protein>
    <submittedName>
        <fullName evidence="2">Uncharacterized protein</fullName>
    </submittedName>
</protein>
<evidence type="ECO:0000313" key="3">
    <source>
        <dbReference type="Proteomes" id="UP000004995"/>
    </source>
</evidence>
<reference evidence="2" key="2">
    <citation type="submission" date="2018-08" db="UniProtKB">
        <authorList>
            <consortium name="EnsemblPlants"/>
        </authorList>
    </citation>
    <scope>IDENTIFICATION</scope>
    <source>
        <strain evidence="2">Yugu1</strain>
    </source>
</reference>
<proteinExistence type="predicted"/>
<feature type="region of interest" description="Disordered" evidence="1">
    <location>
        <begin position="43"/>
        <end position="76"/>
    </location>
</feature>
<dbReference type="HOGENOM" id="CLU_2659197_0_0_1"/>
<dbReference type="InParanoid" id="K3Y2N1"/>
<dbReference type="Proteomes" id="UP000004995">
    <property type="component" value="Unassembled WGS sequence"/>
</dbReference>
<evidence type="ECO:0000313" key="2">
    <source>
        <dbReference type="EnsemblPlants" id="KQL10816"/>
    </source>
</evidence>